<reference evidence="2" key="1">
    <citation type="submission" date="2016-11" db="UniProtKB">
        <authorList>
            <consortium name="WormBaseParasite"/>
        </authorList>
    </citation>
    <scope>IDENTIFICATION</scope>
    <source>
        <strain evidence="2">KR3021</strain>
    </source>
</reference>
<accession>A0AC35UFU1</accession>
<dbReference type="Proteomes" id="UP000095286">
    <property type="component" value="Unplaced"/>
</dbReference>
<evidence type="ECO:0000313" key="2">
    <source>
        <dbReference type="WBParaSite" id="RSKR_0001137650.1"/>
    </source>
</evidence>
<evidence type="ECO:0000313" key="1">
    <source>
        <dbReference type="Proteomes" id="UP000095286"/>
    </source>
</evidence>
<organism evidence="1 2">
    <name type="scientific">Rhabditophanes sp. KR3021</name>
    <dbReference type="NCBI Taxonomy" id="114890"/>
    <lineage>
        <taxon>Eukaryota</taxon>
        <taxon>Metazoa</taxon>
        <taxon>Ecdysozoa</taxon>
        <taxon>Nematoda</taxon>
        <taxon>Chromadorea</taxon>
        <taxon>Rhabditida</taxon>
        <taxon>Tylenchina</taxon>
        <taxon>Panagrolaimomorpha</taxon>
        <taxon>Strongyloidoidea</taxon>
        <taxon>Alloionematidae</taxon>
        <taxon>Rhabditophanes</taxon>
    </lineage>
</organism>
<proteinExistence type="predicted"/>
<dbReference type="WBParaSite" id="RSKR_0001137650.1">
    <property type="protein sequence ID" value="RSKR_0001137650.1"/>
    <property type="gene ID" value="RSKR_0001137650"/>
</dbReference>
<sequence>MADSALANISSAAASFTTLASNIESKLSYGNETYLLSYQEEIKELKECLKSYDYKWLVVSSRLNPLDCALKGWACLSKDCLQCVSCKKCISLNGILSNNKSSLNININGHISLIKKQLINKHTPKCKQKRVLGGCHQIEKCYRMLSKWEINQCLQSFTPKHQIPWSLINAKEEEGLSAKEYLSNKGFFMDNSYVRCTKCFQKNTLSIVKPFDPASPRCHKRWCPLVDLELKKDLISLKEETTFGKSMAKIKYLNDTMIKCSQISNIKPIL</sequence>
<name>A0AC35UFU1_9BILA</name>
<protein>
    <submittedName>
        <fullName evidence="2">C3HC-type domain-containing protein</fullName>
    </submittedName>
</protein>